<accession>A0A1W2ETP3</accession>
<feature type="non-terminal residue" evidence="1">
    <location>
        <position position="45"/>
    </location>
</feature>
<gene>
    <name evidence="1" type="ORF">SAMN06295998_1471</name>
</gene>
<name>A0A1W2ETP3_9RHOB</name>
<dbReference type="AlphaFoldDB" id="A0A1W2ETP3"/>
<dbReference type="EMBL" id="FWYD01000047">
    <property type="protein sequence ID" value="SMD13090.1"/>
    <property type="molecule type" value="Genomic_DNA"/>
</dbReference>
<evidence type="ECO:0000313" key="1">
    <source>
        <dbReference type="EMBL" id="SMD13090.1"/>
    </source>
</evidence>
<organism evidence="1 2">
    <name type="scientific">Primorskyibacter flagellatus</name>
    <dbReference type="NCBI Taxonomy" id="1387277"/>
    <lineage>
        <taxon>Bacteria</taxon>
        <taxon>Pseudomonadati</taxon>
        <taxon>Pseudomonadota</taxon>
        <taxon>Alphaproteobacteria</taxon>
        <taxon>Rhodobacterales</taxon>
        <taxon>Roseobacteraceae</taxon>
        <taxon>Primorskyibacter</taxon>
    </lineage>
</organism>
<protein>
    <submittedName>
        <fullName evidence="1">Uncharacterized protein</fullName>
    </submittedName>
</protein>
<reference evidence="1 2" key="1">
    <citation type="submission" date="2017-04" db="EMBL/GenBank/DDBJ databases">
        <authorList>
            <person name="Afonso C.L."/>
            <person name="Miller P.J."/>
            <person name="Scott M.A."/>
            <person name="Spackman E."/>
            <person name="Goraichik I."/>
            <person name="Dimitrov K.M."/>
            <person name="Suarez D.L."/>
            <person name="Swayne D.E."/>
        </authorList>
    </citation>
    <scope>NUCLEOTIDE SEQUENCE [LARGE SCALE GENOMIC DNA]</scope>
    <source>
        <strain evidence="1 2">CGMCC 1.12644</strain>
    </source>
</reference>
<keyword evidence="2" id="KW-1185">Reference proteome</keyword>
<evidence type="ECO:0000313" key="2">
    <source>
        <dbReference type="Proteomes" id="UP000192330"/>
    </source>
</evidence>
<sequence>MGKIEKAKTDDLGVKVSGSARTGHKIELAQESALCRIFGTSDEMQ</sequence>
<dbReference type="Proteomes" id="UP000192330">
    <property type="component" value="Unassembled WGS sequence"/>
</dbReference>
<proteinExistence type="predicted"/>